<feature type="transmembrane region" description="Helical" evidence="6">
    <location>
        <begin position="211"/>
        <end position="232"/>
    </location>
</feature>
<accession>A0A0A7UVB3</accession>
<feature type="transmembrane region" description="Helical" evidence="6">
    <location>
        <begin position="244"/>
        <end position="273"/>
    </location>
</feature>
<dbReference type="EMBL" id="CP009910">
    <property type="protein sequence ID" value="AJA90144.1"/>
    <property type="molecule type" value="Genomic_DNA"/>
</dbReference>
<feature type="transmembrane region" description="Helical" evidence="6">
    <location>
        <begin position="285"/>
        <end position="305"/>
    </location>
</feature>
<dbReference type="PANTHER" id="PTHR47089:SF1">
    <property type="entry name" value="GUANOSINE ABC TRANSPORTER PERMEASE PROTEIN NUPP"/>
    <property type="match status" value="1"/>
</dbReference>
<keyword evidence="5 6" id="KW-0472">Membrane</keyword>
<name>A0A0A7UVB3_9SPIR</name>
<comment type="subcellular location">
    <subcellularLocation>
        <location evidence="1">Cell membrane</location>
        <topology evidence="1">Multi-pass membrane protein</topology>
    </subcellularLocation>
</comment>
<sequence>MILFRNSFMAFIFSFLILSISYFFVDFFQFSYIKMISWRFILFLIMATGITTCAKSNSLNLGNEGQVYFGAFLVYIFSSFFGLTYFNFIYLIFLSSFFVGLLGLIPFCITFFFGLNGALTGLLISYGNQRLVDGFISNLLKIDSFSNQTKRINSLFDLDSSLIYLVLFGMSIWLFYVFMHKKTIYGLQLEILNNKKKIDIFFNINEFKYKFFAVFGSAFLNGLAGSMFVVFFKQYLFLGLTSGLGWSSLIVAVISGFNYIYVLFFSLFFSILIEFNNFLNINYDFKYEFIGLYQSVAIFLSLFLIKTRKK</sequence>
<proteinExistence type="predicted"/>
<feature type="transmembrane region" description="Helical" evidence="6">
    <location>
        <begin position="36"/>
        <end position="54"/>
    </location>
</feature>
<evidence type="ECO:0000256" key="4">
    <source>
        <dbReference type="ARBA" id="ARBA00022989"/>
    </source>
</evidence>
<keyword evidence="3 6" id="KW-0812">Transmembrane</keyword>
<dbReference type="GO" id="GO:0022857">
    <property type="term" value="F:transmembrane transporter activity"/>
    <property type="evidence" value="ECO:0007669"/>
    <property type="project" value="InterPro"/>
</dbReference>
<evidence type="ECO:0000313" key="8">
    <source>
        <dbReference type="Proteomes" id="UP000030940"/>
    </source>
</evidence>
<feature type="transmembrane region" description="Helical" evidence="6">
    <location>
        <begin position="161"/>
        <end position="179"/>
    </location>
</feature>
<keyword evidence="4 6" id="KW-1133">Transmembrane helix</keyword>
<dbReference type="PANTHER" id="PTHR47089">
    <property type="entry name" value="ABC TRANSPORTER, PERMEASE PROTEIN"/>
    <property type="match status" value="1"/>
</dbReference>
<dbReference type="Pfam" id="PF02653">
    <property type="entry name" value="BPD_transp_2"/>
    <property type="match status" value="1"/>
</dbReference>
<dbReference type="HOGENOM" id="CLU_896211_0_0_12"/>
<dbReference type="STRING" id="1245910.OY14_01565"/>
<evidence type="ECO:0000256" key="3">
    <source>
        <dbReference type="ARBA" id="ARBA00022692"/>
    </source>
</evidence>
<dbReference type="GO" id="GO:0005886">
    <property type="term" value="C:plasma membrane"/>
    <property type="evidence" value="ECO:0007669"/>
    <property type="project" value="UniProtKB-SubCell"/>
</dbReference>
<evidence type="ECO:0000256" key="6">
    <source>
        <dbReference type="SAM" id="Phobius"/>
    </source>
</evidence>
<dbReference type="InterPro" id="IPR001851">
    <property type="entry name" value="ABC_transp_permease"/>
</dbReference>
<evidence type="ECO:0000256" key="5">
    <source>
        <dbReference type="ARBA" id="ARBA00023136"/>
    </source>
</evidence>
<keyword evidence="8" id="KW-1185">Reference proteome</keyword>
<protein>
    <submittedName>
        <fullName evidence="7">Membrane protein</fullName>
    </submittedName>
</protein>
<dbReference type="KEGG" id="bchi:OY14_01565"/>
<dbReference type="Proteomes" id="UP000030940">
    <property type="component" value="Chromosome"/>
</dbReference>
<organism evidence="7 8">
    <name type="scientific">Borreliella chilensis</name>
    <dbReference type="NCBI Taxonomy" id="1245910"/>
    <lineage>
        <taxon>Bacteria</taxon>
        <taxon>Pseudomonadati</taxon>
        <taxon>Spirochaetota</taxon>
        <taxon>Spirochaetia</taxon>
        <taxon>Spirochaetales</taxon>
        <taxon>Borreliaceae</taxon>
        <taxon>Borreliella</taxon>
    </lineage>
</organism>
<feature type="transmembrane region" description="Helical" evidence="6">
    <location>
        <begin position="92"/>
        <end position="115"/>
    </location>
</feature>
<evidence type="ECO:0000256" key="1">
    <source>
        <dbReference type="ARBA" id="ARBA00004651"/>
    </source>
</evidence>
<evidence type="ECO:0000313" key="7">
    <source>
        <dbReference type="EMBL" id="AJA90144.1"/>
    </source>
</evidence>
<evidence type="ECO:0000256" key="2">
    <source>
        <dbReference type="ARBA" id="ARBA00022475"/>
    </source>
</evidence>
<dbReference type="AlphaFoldDB" id="A0A0A7UVB3"/>
<reference evidence="7 8" key="1">
    <citation type="journal article" date="2015" name="Genome Announc.">
        <title>Genome Sequence of Borrelia chilensis VA1, a South American Member of the Lyme Borreliosis Group.</title>
        <authorList>
            <person name="Huang W."/>
            <person name="Ojaimi C."/>
            <person name="Fallon J.T."/>
            <person name="Travisany D."/>
            <person name="Maass A."/>
            <person name="Ivanova L."/>
            <person name="Tomova A."/>
            <person name="Gonzalez-Acuna D."/>
            <person name="Godfrey H.P."/>
            <person name="Cabello F.C."/>
        </authorList>
    </citation>
    <scope>NUCLEOTIDE SEQUENCE [LARGE SCALE GENOMIC DNA]</scope>
    <source>
        <strain evidence="7 8">VA1</strain>
    </source>
</reference>
<dbReference type="CDD" id="cd06580">
    <property type="entry name" value="TM_PBP1_transp_TpRbsC_like"/>
    <property type="match status" value="1"/>
</dbReference>
<gene>
    <name evidence="7" type="ORF">OY14_01565</name>
</gene>
<feature type="transmembrane region" description="Helical" evidence="6">
    <location>
        <begin position="66"/>
        <end position="86"/>
    </location>
</feature>
<keyword evidence="2" id="KW-1003">Cell membrane</keyword>
<feature type="transmembrane region" description="Helical" evidence="6">
    <location>
        <begin position="7"/>
        <end position="24"/>
    </location>
</feature>